<gene>
    <name evidence="2" type="ORF">NUM_31870</name>
</gene>
<keyword evidence="1" id="KW-0812">Transmembrane</keyword>
<sequence length="81" mass="8421">MTTNSAPHVDTPTEKNYRNALAGAMLSALLGAAIGWIIAFAVFALVLDDVSTSSWPAACAVLAGAGAYIGKWLSLKLSKRI</sequence>
<organism evidence="2 3">
    <name type="scientific">Actinocatenispora comari</name>
    <dbReference type="NCBI Taxonomy" id="2807577"/>
    <lineage>
        <taxon>Bacteria</taxon>
        <taxon>Bacillati</taxon>
        <taxon>Actinomycetota</taxon>
        <taxon>Actinomycetes</taxon>
        <taxon>Micromonosporales</taxon>
        <taxon>Micromonosporaceae</taxon>
        <taxon>Actinocatenispora</taxon>
    </lineage>
</organism>
<proteinExistence type="predicted"/>
<keyword evidence="3" id="KW-1185">Reference proteome</keyword>
<name>A0A8J4AFZ7_9ACTN</name>
<evidence type="ECO:0000313" key="2">
    <source>
        <dbReference type="EMBL" id="GIL27933.1"/>
    </source>
</evidence>
<keyword evidence="1" id="KW-0472">Membrane</keyword>
<feature type="transmembrane region" description="Helical" evidence="1">
    <location>
        <begin position="53"/>
        <end position="73"/>
    </location>
</feature>
<comment type="caution">
    <text evidence="2">The sequence shown here is derived from an EMBL/GenBank/DDBJ whole genome shotgun (WGS) entry which is preliminary data.</text>
</comment>
<dbReference type="EMBL" id="BOPO01000053">
    <property type="protein sequence ID" value="GIL27933.1"/>
    <property type="molecule type" value="Genomic_DNA"/>
</dbReference>
<evidence type="ECO:0000313" key="3">
    <source>
        <dbReference type="Proteomes" id="UP000614996"/>
    </source>
</evidence>
<dbReference type="AlphaFoldDB" id="A0A8J4AFZ7"/>
<accession>A0A8J4AFZ7</accession>
<dbReference type="RefSeq" id="WP_207125641.1">
    <property type="nucleotide sequence ID" value="NZ_BOPO01000053.1"/>
</dbReference>
<keyword evidence="1" id="KW-1133">Transmembrane helix</keyword>
<dbReference type="Proteomes" id="UP000614996">
    <property type="component" value="Unassembled WGS sequence"/>
</dbReference>
<protein>
    <submittedName>
        <fullName evidence="2">Uncharacterized protein</fullName>
    </submittedName>
</protein>
<evidence type="ECO:0000256" key="1">
    <source>
        <dbReference type="SAM" id="Phobius"/>
    </source>
</evidence>
<feature type="transmembrane region" description="Helical" evidence="1">
    <location>
        <begin position="21"/>
        <end position="47"/>
    </location>
</feature>
<reference evidence="3" key="1">
    <citation type="journal article" date="2021" name="Int. J. Syst. Evol. Microbiol.">
        <title>Actinocatenispora comari sp. nov., an endophytic actinomycete isolated from aerial parts of Comarum salesowianum.</title>
        <authorList>
            <person name="Oyunbileg N."/>
            <person name="Iizaka Y."/>
            <person name="Hamada M."/>
            <person name="Davaapurev B.O."/>
            <person name="Fukumoto A."/>
            <person name="Tsetseg B."/>
            <person name="Kato F."/>
            <person name="Tamura T."/>
            <person name="Batkhuu J."/>
            <person name="Anzai Y."/>
        </authorList>
    </citation>
    <scope>NUCLEOTIDE SEQUENCE [LARGE SCALE GENOMIC DNA]</scope>
    <source>
        <strain evidence="3">NUM-2625</strain>
    </source>
</reference>